<gene>
    <name evidence="1" type="ORF">SAMN05421789_1091</name>
</gene>
<sequence>MSKNLFQAIADLANSLSGMGRKTSGKGVADYLNTNNHKTQTGGNYSGKRGTYKTIADAQKHFSKSGDAKTASNIANTLVSKDKNPAWVAKKDRS</sequence>
<protein>
    <submittedName>
        <fullName evidence="1">Uncharacterized protein</fullName>
    </submittedName>
</protein>
<name>A0A1N7MIZ5_9FLAO</name>
<keyword evidence="2" id="KW-1185">Reference proteome</keyword>
<evidence type="ECO:0000313" key="1">
    <source>
        <dbReference type="EMBL" id="SIS86047.1"/>
    </source>
</evidence>
<dbReference type="Proteomes" id="UP000185839">
    <property type="component" value="Unassembled WGS sequence"/>
</dbReference>
<accession>A0A1N7MIZ5</accession>
<evidence type="ECO:0000313" key="2">
    <source>
        <dbReference type="Proteomes" id="UP000185839"/>
    </source>
</evidence>
<organism evidence="1 2">
    <name type="scientific">Kaistella chaponensis</name>
    <dbReference type="NCBI Taxonomy" id="713588"/>
    <lineage>
        <taxon>Bacteria</taxon>
        <taxon>Pseudomonadati</taxon>
        <taxon>Bacteroidota</taxon>
        <taxon>Flavobacteriia</taxon>
        <taxon>Flavobacteriales</taxon>
        <taxon>Weeksellaceae</taxon>
        <taxon>Chryseobacterium group</taxon>
        <taxon>Kaistella</taxon>
    </lineage>
</organism>
<reference evidence="2" key="1">
    <citation type="submission" date="2017-01" db="EMBL/GenBank/DDBJ databases">
        <authorList>
            <person name="Varghese N."/>
            <person name="Submissions S."/>
        </authorList>
    </citation>
    <scope>NUCLEOTIDE SEQUENCE [LARGE SCALE GENOMIC DNA]</scope>
    <source>
        <strain evidence="2">DSM 23145</strain>
    </source>
</reference>
<dbReference type="RefSeq" id="WP_076387329.1">
    <property type="nucleotide sequence ID" value="NZ_FTOI01000009.1"/>
</dbReference>
<dbReference type="EMBL" id="FTOI01000009">
    <property type="protein sequence ID" value="SIS86047.1"/>
    <property type="molecule type" value="Genomic_DNA"/>
</dbReference>
<dbReference type="AlphaFoldDB" id="A0A1N7MIZ5"/>
<proteinExistence type="predicted"/>